<evidence type="ECO:0000259" key="2">
    <source>
        <dbReference type="Pfam" id="PF06439"/>
    </source>
</evidence>
<dbReference type="EMBL" id="BAABEY010000025">
    <property type="protein sequence ID" value="GAA4441099.1"/>
    <property type="molecule type" value="Genomic_DNA"/>
</dbReference>
<feature type="signal peptide" evidence="1">
    <location>
        <begin position="1"/>
        <end position="26"/>
    </location>
</feature>
<evidence type="ECO:0000313" key="4">
    <source>
        <dbReference type="Proteomes" id="UP001501508"/>
    </source>
</evidence>
<dbReference type="InterPro" id="IPR010496">
    <property type="entry name" value="AL/BT2_dom"/>
</dbReference>
<protein>
    <submittedName>
        <fullName evidence="3">DUF1080 domain-containing protein</fullName>
    </submittedName>
</protein>
<reference evidence="4" key="1">
    <citation type="journal article" date="2019" name="Int. J. Syst. Evol. Microbiol.">
        <title>The Global Catalogue of Microorganisms (GCM) 10K type strain sequencing project: providing services to taxonomists for standard genome sequencing and annotation.</title>
        <authorList>
            <consortium name="The Broad Institute Genomics Platform"/>
            <consortium name="The Broad Institute Genome Sequencing Center for Infectious Disease"/>
            <person name="Wu L."/>
            <person name="Ma J."/>
        </authorList>
    </citation>
    <scope>NUCLEOTIDE SEQUENCE [LARGE SCALE GENOMIC DNA]</scope>
    <source>
        <strain evidence="4">JCM 31920</strain>
    </source>
</reference>
<sequence length="315" mass="34050">MQMKNITTRLSLLTLFIAGLLSFSFAAAPKPPIEGRWDITVDVKGTPLPSWLEVRHSGYNTLVGQFVGTSGSARPVSQIHFKDGSFNFSIPTQWEKGNSEIKVSGKVNGDKISGTLVSAEGETFQWTGQRAPKLRKSGEPNWGQPIPLIKANSFAGWKALGKNNNWVVKDGVLSNPKSGANIATEATFEDFKLHVEFRIPKGSNSGVYLRGRYEIQVTDSHGMEPEYDQLGAIYGFLTPITLPAKPAGEWQSLDITLVGRLVTVALNGVTIIHPQEIPGVTGGALDSNEGAPGPLMIQGDHGAVDYRNITITPAR</sequence>
<dbReference type="Pfam" id="PF06439">
    <property type="entry name" value="3keto-disac_hyd"/>
    <property type="match status" value="1"/>
</dbReference>
<gene>
    <name evidence="3" type="ORF">GCM10023091_25780</name>
</gene>
<evidence type="ECO:0000256" key="1">
    <source>
        <dbReference type="SAM" id="SignalP"/>
    </source>
</evidence>
<name>A0ABP8LZM3_9BACT</name>
<keyword evidence="1" id="KW-0732">Signal</keyword>
<dbReference type="Gene3D" id="2.60.120.560">
    <property type="entry name" value="Exo-inulinase, domain 1"/>
    <property type="match status" value="1"/>
</dbReference>
<organism evidence="3 4">
    <name type="scientific">Ravibacter arvi</name>
    <dbReference type="NCBI Taxonomy" id="2051041"/>
    <lineage>
        <taxon>Bacteria</taxon>
        <taxon>Pseudomonadati</taxon>
        <taxon>Bacteroidota</taxon>
        <taxon>Cytophagia</taxon>
        <taxon>Cytophagales</taxon>
        <taxon>Spirosomataceae</taxon>
        <taxon>Ravibacter</taxon>
    </lineage>
</organism>
<dbReference type="Proteomes" id="UP001501508">
    <property type="component" value="Unassembled WGS sequence"/>
</dbReference>
<comment type="caution">
    <text evidence="3">The sequence shown here is derived from an EMBL/GenBank/DDBJ whole genome shotgun (WGS) entry which is preliminary data.</text>
</comment>
<feature type="chain" id="PRO_5045707496" evidence="1">
    <location>
        <begin position="27"/>
        <end position="315"/>
    </location>
</feature>
<feature type="domain" description="3-keto-alpha-glucoside-1,2-lyase/3-keto-2-hydroxy-glucal hydratase" evidence="2">
    <location>
        <begin position="147"/>
        <end position="312"/>
    </location>
</feature>
<proteinExistence type="predicted"/>
<accession>A0ABP8LZM3</accession>
<evidence type="ECO:0000313" key="3">
    <source>
        <dbReference type="EMBL" id="GAA4441099.1"/>
    </source>
</evidence>
<keyword evidence="4" id="KW-1185">Reference proteome</keyword>